<name>A0ABN9GCJ5_9NEOB</name>
<dbReference type="SMART" id="SM00355">
    <property type="entry name" value="ZnF_C2H2"/>
    <property type="match status" value="2"/>
</dbReference>
<evidence type="ECO:0000256" key="3">
    <source>
        <dbReference type="ARBA" id="ARBA00022737"/>
    </source>
</evidence>
<evidence type="ECO:0000313" key="10">
    <source>
        <dbReference type="Proteomes" id="UP001162483"/>
    </source>
</evidence>
<dbReference type="PROSITE" id="PS50157">
    <property type="entry name" value="ZINC_FINGER_C2H2_2"/>
    <property type="match status" value="2"/>
</dbReference>
<evidence type="ECO:0000256" key="6">
    <source>
        <dbReference type="ARBA" id="ARBA00023242"/>
    </source>
</evidence>
<comment type="caution">
    <text evidence="9">The sequence shown here is derived from an EMBL/GenBank/DDBJ whole genome shotgun (WGS) entry which is preliminary data.</text>
</comment>
<evidence type="ECO:0000256" key="7">
    <source>
        <dbReference type="PROSITE-ProRule" id="PRU00042"/>
    </source>
</evidence>
<dbReference type="EMBL" id="CATNWA010018400">
    <property type="protein sequence ID" value="CAI9607135.1"/>
    <property type="molecule type" value="Genomic_DNA"/>
</dbReference>
<keyword evidence="2" id="KW-0479">Metal-binding</keyword>
<proteinExistence type="predicted"/>
<evidence type="ECO:0000256" key="1">
    <source>
        <dbReference type="ARBA" id="ARBA00004123"/>
    </source>
</evidence>
<evidence type="ECO:0000256" key="5">
    <source>
        <dbReference type="ARBA" id="ARBA00022833"/>
    </source>
</evidence>
<reference evidence="9" key="1">
    <citation type="submission" date="2023-05" db="EMBL/GenBank/DDBJ databases">
        <authorList>
            <person name="Stuckert A."/>
        </authorList>
    </citation>
    <scope>NUCLEOTIDE SEQUENCE</scope>
</reference>
<evidence type="ECO:0000259" key="8">
    <source>
        <dbReference type="PROSITE" id="PS50157"/>
    </source>
</evidence>
<gene>
    <name evidence="9" type="ORF">SPARVUS_LOCUS13901223</name>
</gene>
<dbReference type="Pfam" id="PF00096">
    <property type="entry name" value="zf-C2H2"/>
    <property type="match status" value="2"/>
</dbReference>
<keyword evidence="10" id="KW-1185">Reference proteome</keyword>
<dbReference type="SUPFAM" id="SSF57667">
    <property type="entry name" value="beta-beta-alpha zinc fingers"/>
    <property type="match status" value="2"/>
</dbReference>
<sequence>MDTRGFIQEKPFKCSECSKCFIQKYSLTQHQRVHTGEKPNSCLNYGNLFFHGRYCLLDTRGFIQEKPFKCSECSKCFIQKYSLTQHQRVHTGEKPNSC</sequence>
<dbReference type="InterPro" id="IPR050758">
    <property type="entry name" value="Znf_C2H2-type"/>
</dbReference>
<keyword evidence="6" id="KW-0539">Nucleus</keyword>
<organism evidence="9 10">
    <name type="scientific">Staurois parvus</name>
    <dbReference type="NCBI Taxonomy" id="386267"/>
    <lineage>
        <taxon>Eukaryota</taxon>
        <taxon>Metazoa</taxon>
        <taxon>Chordata</taxon>
        <taxon>Craniata</taxon>
        <taxon>Vertebrata</taxon>
        <taxon>Euteleostomi</taxon>
        <taxon>Amphibia</taxon>
        <taxon>Batrachia</taxon>
        <taxon>Anura</taxon>
        <taxon>Neobatrachia</taxon>
        <taxon>Ranoidea</taxon>
        <taxon>Ranidae</taxon>
        <taxon>Staurois</taxon>
    </lineage>
</organism>
<comment type="subcellular location">
    <subcellularLocation>
        <location evidence="1">Nucleus</location>
    </subcellularLocation>
</comment>
<dbReference type="InterPro" id="IPR013087">
    <property type="entry name" value="Znf_C2H2_type"/>
</dbReference>
<accession>A0ABN9GCJ5</accession>
<keyword evidence="3" id="KW-0677">Repeat</keyword>
<protein>
    <recommendedName>
        <fullName evidence="8">C2H2-type domain-containing protein</fullName>
    </recommendedName>
</protein>
<dbReference type="PANTHER" id="PTHR23234:SF8">
    <property type="entry name" value="C2H2-TYPE DOMAIN-CONTAINING PROTEIN"/>
    <property type="match status" value="1"/>
</dbReference>
<evidence type="ECO:0000256" key="4">
    <source>
        <dbReference type="ARBA" id="ARBA00022771"/>
    </source>
</evidence>
<evidence type="ECO:0000313" key="9">
    <source>
        <dbReference type="EMBL" id="CAI9607135.1"/>
    </source>
</evidence>
<dbReference type="PANTHER" id="PTHR23234">
    <property type="entry name" value="ZNF44 PROTEIN"/>
    <property type="match status" value="1"/>
</dbReference>
<dbReference type="InterPro" id="IPR036236">
    <property type="entry name" value="Znf_C2H2_sf"/>
</dbReference>
<dbReference type="Proteomes" id="UP001162483">
    <property type="component" value="Unassembled WGS sequence"/>
</dbReference>
<evidence type="ECO:0000256" key="2">
    <source>
        <dbReference type="ARBA" id="ARBA00022723"/>
    </source>
</evidence>
<keyword evidence="4 7" id="KW-0863">Zinc-finger</keyword>
<feature type="domain" description="C2H2-type" evidence="8">
    <location>
        <begin position="12"/>
        <end position="39"/>
    </location>
</feature>
<feature type="domain" description="C2H2-type" evidence="8">
    <location>
        <begin position="68"/>
        <end position="95"/>
    </location>
</feature>
<dbReference type="Gene3D" id="3.30.160.60">
    <property type="entry name" value="Classic Zinc Finger"/>
    <property type="match status" value="2"/>
</dbReference>
<dbReference type="PROSITE" id="PS00028">
    <property type="entry name" value="ZINC_FINGER_C2H2_1"/>
    <property type="match status" value="2"/>
</dbReference>
<keyword evidence="5" id="KW-0862">Zinc</keyword>